<evidence type="ECO:0000313" key="6">
    <source>
        <dbReference type="EMBL" id="TCS72677.1"/>
    </source>
</evidence>
<dbReference type="HAMAP" id="MF_01632">
    <property type="entry name" value="UbiC"/>
    <property type="match status" value="1"/>
</dbReference>
<dbReference type="InterPro" id="IPR007440">
    <property type="entry name" value="Chorismate--pyruvate_lyase"/>
</dbReference>
<evidence type="ECO:0000256" key="2">
    <source>
        <dbReference type="ARBA" id="ARBA00022688"/>
    </source>
</evidence>
<evidence type="ECO:0000313" key="7">
    <source>
        <dbReference type="Proteomes" id="UP000295135"/>
    </source>
</evidence>
<dbReference type="UniPathway" id="UPA00232"/>
<feature type="binding site" evidence="5">
    <location>
        <position position="115"/>
    </location>
    <ligand>
        <name>substrate</name>
    </ligand>
</feature>
<dbReference type="InterPro" id="IPR028978">
    <property type="entry name" value="Chorismate_lyase_/UTRA_dom_sf"/>
</dbReference>
<dbReference type="GO" id="GO:0008813">
    <property type="term" value="F:chorismate lyase activity"/>
    <property type="evidence" value="ECO:0007669"/>
    <property type="project" value="UniProtKB-UniRule"/>
</dbReference>
<comment type="pathway">
    <text evidence="5">Cofactor biosynthesis; ubiquinone biosynthesis.</text>
</comment>
<evidence type="ECO:0000256" key="4">
    <source>
        <dbReference type="ARBA" id="ARBA00023317"/>
    </source>
</evidence>
<dbReference type="PANTHER" id="PTHR38683:SF1">
    <property type="entry name" value="CHORISMATE PYRUVATE-LYASE"/>
    <property type="match status" value="1"/>
</dbReference>
<dbReference type="Proteomes" id="UP000295135">
    <property type="component" value="Unassembled WGS sequence"/>
</dbReference>
<evidence type="ECO:0000256" key="1">
    <source>
        <dbReference type="ARBA" id="ARBA00022490"/>
    </source>
</evidence>
<comment type="catalytic activity">
    <reaction evidence="5">
        <text>chorismate = 4-hydroxybenzoate + pyruvate</text>
        <dbReference type="Rhea" id="RHEA:16505"/>
        <dbReference type="ChEBI" id="CHEBI:15361"/>
        <dbReference type="ChEBI" id="CHEBI:17879"/>
        <dbReference type="ChEBI" id="CHEBI:29748"/>
        <dbReference type="EC" id="4.1.3.40"/>
    </reaction>
</comment>
<evidence type="ECO:0000256" key="3">
    <source>
        <dbReference type="ARBA" id="ARBA00023239"/>
    </source>
</evidence>
<keyword evidence="4 5" id="KW-0670">Pyruvate</keyword>
<sequence>MPPSTGKQMNTPSTWHSPLWQAGPYRAWLTDHGSLTRRLQARCPRFAVERLRQGIARPHTDECAALGLAHHRLAMVREVLLLCAGRPVVFAHSVVALAGLRGPWVGLSGLGNKPLGAALFADPLVVRHPLEFCRLDARHPLYRAAAVHLAGAPRFLWARRSRFEKAGSPILVTEVFLPEVLCLP</sequence>
<comment type="subcellular location">
    <subcellularLocation>
        <location evidence="5">Cytoplasm</location>
    </subcellularLocation>
</comment>
<dbReference type="GO" id="GO:0006744">
    <property type="term" value="P:ubiquinone biosynthetic process"/>
    <property type="evidence" value="ECO:0007669"/>
    <property type="project" value="UniProtKB-UniRule"/>
</dbReference>
<keyword evidence="2 5" id="KW-0831">Ubiquinone biosynthesis</keyword>
<keyword evidence="3 5" id="KW-0456">Lyase</keyword>
<name>A0A4R3JZ70_9PROT</name>
<keyword evidence="1 5" id="KW-0963">Cytoplasm</keyword>
<dbReference type="EC" id="4.1.3.40" evidence="5"/>
<reference evidence="6 7" key="1">
    <citation type="submission" date="2019-03" db="EMBL/GenBank/DDBJ databases">
        <title>Genomic Encyclopedia of Type Strains, Phase IV (KMG-IV): sequencing the most valuable type-strain genomes for metagenomic binning, comparative biology and taxonomic classification.</title>
        <authorList>
            <person name="Goeker M."/>
        </authorList>
    </citation>
    <scope>NUCLEOTIDE SEQUENCE [LARGE SCALE GENOMIC DNA]</scope>
    <source>
        <strain evidence="6 7">DSM 103923</strain>
    </source>
</reference>
<dbReference type="Pfam" id="PF04345">
    <property type="entry name" value="Chor_lyase"/>
    <property type="match status" value="1"/>
</dbReference>
<evidence type="ECO:0000256" key="5">
    <source>
        <dbReference type="HAMAP-Rule" id="MF_01632"/>
    </source>
</evidence>
<gene>
    <name evidence="5" type="primary">ubiC</name>
    <name evidence="6" type="ORF">EDC61_10491</name>
</gene>
<protein>
    <recommendedName>
        <fullName evidence="5">Probable chorismate pyruvate-lyase</fullName>
        <shortName evidence="5">CL</shortName>
        <shortName evidence="5">CPL</shortName>
        <ecNumber evidence="5">4.1.3.40</ecNumber>
    </recommendedName>
</protein>
<dbReference type="EMBL" id="SLZY01000004">
    <property type="protein sequence ID" value="TCS72677.1"/>
    <property type="molecule type" value="Genomic_DNA"/>
</dbReference>
<organism evidence="6 7">
    <name type="scientific">Sulfuritortus calidifontis</name>
    <dbReference type="NCBI Taxonomy" id="1914471"/>
    <lineage>
        <taxon>Bacteria</taxon>
        <taxon>Pseudomonadati</taxon>
        <taxon>Pseudomonadota</taxon>
        <taxon>Betaproteobacteria</taxon>
        <taxon>Nitrosomonadales</taxon>
        <taxon>Thiobacillaceae</taxon>
        <taxon>Sulfuritortus</taxon>
    </lineage>
</organism>
<keyword evidence="7" id="KW-1185">Reference proteome</keyword>
<comment type="caution">
    <text evidence="5">Lacks conserved residue(s) required for the propagation of feature annotation.</text>
</comment>
<comment type="function">
    <text evidence="5">Removes the pyruvyl group from chorismate, with concomitant aromatization of the ring, to provide 4-hydroxybenzoate (4HB) for the ubiquinone pathway.</text>
</comment>
<dbReference type="SUPFAM" id="SSF64288">
    <property type="entry name" value="Chorismate lyase-like"/>
    <property type="match status" value="1"/>
</dbReference>
<dbReference type="GO" id="GO:0042866">
    <property type="term" value="P:pyruvate biosynthetic process"/>
    <property type="evidence" value="ECO:0007669"/>
    <property type="project" value="UniProtKB-UniRule"/>
</dbReference>
<feature type="binding site" evidence="5">
    <location>
        <position position="174"/>
    </location>
    <ligand>
        <name>substrate</name>
    </ligand>
</feature>
<comment type="similarity">
    <text evidence="5">Belongs to the UbiC family.</text>
</comment>
<dbReference type="GO" id="GO:0005829">
    <property type="term" value="C:cytosol"/>
    <property type="evidence" value="ECO:0007669"/>
    <property type="project" value="TreeGrafter"/>
</dbReference>
<comment type="caution">
    <text evidence="6">The sequence shown here is derived from an EMBL/GenBank/DDBJ whole genome shotgun (WGS) entry which is preliminary data.</text>
</comment>
<dbReference type="PANTHER" id="PTHR38683">
    <property type="entry name" value="CHORISMATE PYRUVATE-LYASE"/>
    <property type="match status" value="1"/>
</dbReference>
<dbReference type="Gene3D" id="3.40.1410.10">
    <property type="entry name" value="Chorismate lyase-like"/>
    <property type="match status" value="1"/>
</dbReference>
<feature type="binding site" evidence="5">
    <location>
        <position position="77"/>
    </location>
    <ligand>
        <name>substrate</name>
    </ligand>
</feature>
<proteinExistence type="inferred from homology"/>
<accession>A0A4R3JZ70</accession>
<dbReference type="AlphaFoldDB" id="A0A4R3JZ70"/>